<keyword evidence="3" id="KW-1185">Reference proteome</keyword>
<protein>
    <submittedName>
        <fullName evidence="2">Uncharacterized protein</fullName>
    </submittedName>
</protein>
<evidence type="ECO:0000313" key="2">
    <source>
        <dbReference type="EMBL" id="KAK8944351.1"/>
    </source>
</evidence>
<comment type="caution">
    <text evidence="2">The sequence shown here is derived from an EMBL/GenBank/DDBJ whole genome shotgun (WGS) entry which is preliminary data.</text>
</comment>
<dbReference type="AlphaFoldDB" id="A0AAP0BN99"/>
<dbReference type="PANTHER" id="PTHR35741:SF1">
    <property type="entry name" value="FACTOR CWC22-LIKE PROTEIN, PUTATIVE (DUF3245)-RELATED"/>
    <property type="match status" value="1"/>
</dbReference>
<dbReference type="EMBL" id="JBBWWQ010000006">
    <property type="protein sequence ID" value="KAK8944351.1"/>
    <property type="molecule type" value="Genomic_DNA"/>
</dbReference>
<feature type="region of interest" description="Disordered" evidence="1">
    <location>
        <begin position="82"/>
        <end position="133"/>
    </location>
</feature>
<gene>
    <name evidence="2" type="ORF">KSP39_PZI008163</name>
</gene>
<dbReference type="PANTHER" id="PTHR35741">
    <property type="entry name" value="FACTOR CWC22-LIKE PROTEIN, PUTATIVE (DUF3245)-RELATED"/>
    <property type="match status" value="1"/>
</dbReference>
<feature type="compositionally biased region" description="Basic and acidic residues" evidence="1">
    <location>
        <begin position="84"/>
        <end position="99"/>
    </location>
</feature>
<accession>A0AAP0BN99</accession>
<sequence>MELSSIKPPNLMKLSSKLVVKWMDGMSGSAPSYQDELGSLCRPEKVGGLGAKIIPNAAAAAASSADPVERKLQRKVYAIKKKSAKDSEKMIPSDDNRLDGEDDQEPESRIKALSKRKALPADPPQRYAKKINK</sequence>
<name>A0AAP0BN99_9ASPA</name>
<dbReference type="Proteomes" id="UP001418222">
    <property type="component" value="Unassembled WGS sequence"/>
</dbReference>
<organism evidence="2 3">
    <name type="scientific">Platanthera zijinensis</name>
    <dbReference type="NCBI Taxonomy" id="2320716"/>
    <lineage>
        <taxon>Eukaryota</taxon>
        <taxon>Viridiplantae</taxon>
        <taxon>Streptophyta</taxon>
        <taxon>Embryophyta</taxon>
        <taxon>Tracheophyta</taxon>
        <taxon>Spermatophyta</taxon>
        <taxon>Magnoliopsida</taxon>
        <taxon>Liliopsida</taxon>
        <taxon>Asparagales</taxon>
        <taxon>Orchidaceae</taxon>
        <taxon>Orchidoideae</taxon>
        <taxon>Orchideae</taxon>
        <taxon>Orchidinae</taxon>
        <taxon>Platanthera</taxon>
    </lineage>
</organism>
<proteinExistence type="predicted"/>
<reference evidence="2 3" key="1">
    <citation type="journal article" date="2022" name="Nat. Plants">
        <title>Genomes of leafy and leafless Platanthera orchids illuminate the evolution of mycoheterotrophy.</title>
        <authorList>
            <person name="Li M.H."/>
            <person name="Liu K.W."/>
            <person name="Li Z."/>
            <person name="Lu H.C."/>
            <person name="Ye Q.L."/>
            <person name="Zhang D."/>
            <person name="Wang J.Y."/>
            <person name="Li Y.F."/>
            <person name="Zhong Z.M."/>
            <person name="Liu X."/>
            <person name="Yu X."/>
            <person name="Liu D.K."/>
            <person name="Tu X.D."/>
            <person name="Liu B."/>
            <person name="Hao Y."/>
            <person name="Liao X.Y."/>
            <person name="Jiang Y.T."/>
            <person name="Sun W.H."/>
            <person name="Chen J."/>
            <person name="Chen Y.Q."/>
            <person name="Ai Y."/>
            <person name="Zhai J.W."/>
            <person name="Wu S.S."/>
            <person name="Zhou Z."/>
            <person name="Hsiao Y.Y."/>
            <person name="Wu W.L."/>
            <person name="Chen Y.Y."/>
            <person name="Lin Y.F."/>
            <person name="Hsu J.L."/>
            <person name="Li C.Y."/>
            <person name="Wang Z.W."/>
            <person name="Zhao X."/>
            <person name="Zhong W.Y."/>
            <person name="Ma X.K."/>
            <person name="Ma L."/>
            <person name="Huang J."/>
            <person name="Chen G.Z."/>
            <person name="Huang M.Z."/>
            <person name="Huang L."/>
            <person name="Peng D.H."/>
            <person name="Luo Y.B."/>
            <person name="Zou S.Q."/>
            <person name="Chen S.P."/>
            <person name="Lan S."/>
            <person name="Tsai W.C."/>
            <person name="Van de Peer Y."/>
            <person name="Liu Z.J."/>
        </authorList>
    </citation>
    <scope>NUCLEOTIDE SEQUENCE [LARGE SCALE GENOMIC DNA]</scope>
    <source>
        <strain evidence="2">Lor287</strain>
    </source>
</reference>
<evidence type="ECO:0000256" key="1">
    <source>
        <dbReference type="SAM" id="MobiDB-lite"/>
    </source>
</evidence>
<evidence type="ECO:0000313" key="3">
    <source>
        <dbReference type="Proteomes" id="UP001418222"/>
    </source>
</evidence>